<comment type="caution">
    <text evidence="2">The sequence shown here is derived from an EMBL/GenBank/DDBJ whole genome shotgun (WGS) entry which is preliminary data.</text>
</comment>
<reference evidence="2 3" key="1">
    <citation type="submission" date="2017-06" db="EMBL/GenBank/DDBJ databases">
        <title>Draft genome of Pseudomonas nitroreducens DF05.</title>
        <authorList>
            <person name="Iyer R."/>
        </authorList>
    </citation>
    <scope>NUCLEOTIDE SEQUENCE [LARGE SCALE GENOMIC DNA]</scope>
    <source>
        <strain evidence="2 3">DF05</strain>
    </source>
</reference>
<protein>
    <recommendedName>
        <fullName evidence="1">DUF1266 domain-containing protein</fullName>
    </recommendedName>
</protein>
<feature type="domain" description="DUF1266" evidence="1">
    <location>
        <begin position="87"/>
        <end position="244"/>
    </location>
</feature>
<dbReference type="RefSeq" id="WP_088419321.1">
    <property type="nucleotide sequence ID" value="NZ_NJBA01000006.1"/>
</dbReference>
<accession>A0A2D0ACQ2</accession>
<gene>
    <name evidence="2" type="ORF">CEG18_17755</name>
</gene>
<dbReference type="AlphaFoldDB" id="A0A2D0ACQ2"/>
<dbReference type="InterPro" id="IPR009677">
    <property type="entry name" value="DUF1266"/>
</dbReference>
<proteinExistence type="predicted"/>
<dbReference type="Pfam" id="PF06889">
    <property type="entry name" value="DUF1266"/>
    <property type="match status" value="2"/>
</dbReference>
<dbReference type="EMBL" id="NJBA01000006">
    <property type="protein sequence ID" value="OWP49411.1"/>
    <property type="molecule type" value="Genomic_DNA"/>
</dbReference>
<organism evidence="2 3">
    <name type="scientific">Pseudomonas nitroreducens</name>
    <dbReference type="NCBI Taxonomy" id="46680"/>
    <lineage>
        <taxon>Bacteria</taxon>
        <taxon>Pseudomonadati</taxon>
        <taxon>Pseudomonadota</taxon>
        <taxon>Gammaproteobacteria</taxon>
        <taxon>Pseudomonadales</taxon>
        <taxon>Pseudomonadaceae</taxon>
        <taxon>Pseudomonas</taxon>
    </lineage>
</organism>
<feature type="domain" description="DUF1266" evidence="1">
    <location>
        <begin position="304"/>
        <end position="471"/>
    </location>
</feature>
<evidence type="ECO:0000313" key="2">
    <source>
        <dbReference type="EMBL" id="OWP49411.1"/>
    </source>
</evidence>
<dbReference type="Proteomes" id="UP000198145">
    <property type="component" value="Unassembled WGS sequence"/>
</dbReference>
<evidence type="ECO:0000313" key="3">
    <source>
        <dbReference type="Proteomes" id="UP000198145"/>
    </source>
</evidence>
<name>A0A2D0ACQ2_PSENT</name>
<evidence type="ECO:0000259" key="1">
    <source>
        <dbReference type="Pfam" id="PF06889"/>
    </source>
</evidence>
<sequence length="487" mass="53997">MMGWLISGLTLFGITTAGVWSARVWSRVGSAASFSLTPRTRRRRPARSSGPEALLCFGSLMAACEGPAGAALVRERGEMAERLAAELAECWGIRDAGSARATLQGMLLEAHSLPLDQDFRRLQRNEPSAFDGEQRLRWQRAKQAWSKAGLSLPKDISMAAHDYECIAWLARRCHACGYLGEAEAWLCLAWVAEAAVRHFADWQAYAASYVLVRATLQRDGQQDPLAIRAYKELMEETGQWRANPLAGIRVEDVVLQIEHEIPQRACQPGQSLLAFGSLIALCAGLRSDRLAIAPDEPDLHRLWLARHWRAEGKEQVKERLHWLLETGSRTRFDAQLERNVGGLGDAAGEACQERFEQARRALLKAGHDPELVDGCRTVLAYDLERAAFGARLAFAAGLLDEASLWNALRHMARQARSAFDDWEQYLVSMVVGHALANQDRDAGRQLLRSGMALLDGISPFAEYLSPWQTCPLDRLPVLHAVSSAVAR</sequence>